<comment type="subunit">
    <text evidence="11">The system is composed of three essential subunits: KdpA, KdpB and KdpC.</text>
</comment>
<accession>G8TYY7</accession>
<keyword evidence="4 11" id="KW-0812">Transmembrane</keyword>
<keyword evidence="5 11" id="KW-0547">Nucleotide-binding</keyword>
<dbReference type="GO" id="GO:0005524">
    <property type="term" value="F:ATP binding"/>
    <property type="evidence" value="ECO:0007669"/>
    <property type="project" value="UniProtKB-UniRule"/>
</dbReference>
<comment type="function">
    <text evidence="11">Part of the high-affinity ATP-driven potassium transport (or Kdp) system, which catalyzes the hydrolysis of ATP coupled with the electrogenic transport of potassium into the cytoplasm. This subunit acts as a catalytic chaperone that increases the ATP-binding affinity of the ATP-hydrolyzing subunit KdpB by the formation of a transient KdpB/KdpC/ATP ternary complex.</text>
</comment>
<proteinExistence type="inferred from homology"/>
<sequence length="196" mass="21492">MRMLMRAFRITVITVLIFGLAYPLVLVGLGQVFFPHQANGSLLVWQGRIRGSALIAQPVTNLGLFMPRPSAVDYNALNSGATNYGPTNPRLFAEVKHNLAKVLLENPGVRPTEVPTSMVESSGSGLDPDISVADATLQVPRIARRDHIAQSVLIRFIQEATKGRTLGIWGEPRVNVNRLNLFVLQYIAGRTHGISR</sequence>
<dbReference type="Pfam" id="PF02669">
    <property type="entry name" value="KdpC"/>
    <property type="match status" value="1"/>
</dbReference>
<gene>
    <name evidence="11" type="primary">kdpC</name>
    <name evidence="12" type="ordered locus">Sulac_1670</name>
</gene>
<keyword evidence="1 11" id="KW-0813">Transport</keyword>
<dbReference type="GO" id="GO:0008556">
    <property type="term" value="F:P-type potassium transmembrane transporter activity"/>
    <property type="evidence" value="ECO:0007669"/>
    <property type="project" value="InterPro"/>
</dbReference>
<reference evidence="12 13" key="2">
    <citation type="journal article" date="2012" name="Stand. Genomic Sci.">
        <title>Complete genome sequence of the moderately thermophilic mineral-sulfide-oxidizing firmicute Sulfobacillus acidophilus type strain (NAL(T)).</title>
        <authorList>
            <person name="Anderson I."/>
            <person name="Chertkov O."/>
            <person name="Chen A."/>
            <person name="Saunders E."/>
            <person name="Lapidus A."/>
            <person name="Nolan M."/>
            <person name="Lucas S."/>
            <person name="Hammon N."/>
            <person name="Deshpande S."/>
            <person name="Cheng J.F."/>
            <person name="Han C."/>
            <person name="Tapia R."/>
            <person name="Goodwin L.A."/>
            <person name="Pitluck S."/>
            <person name="Liolios K."/>
            <person name="Pagani I."/>
            <person name="Ivanova N."/>
            <person name="Mikhailova N."/>
            <person name="Pati A."/>
            <person name="Palaniappan K."/>
            <person name="Land M."/>
            <person name="Pan C."/>
            <person name="Rohde M."/>
            <person name="Pukall R."/>
            <person name="Goker M."/>
            <person name="Detter J.C."/>
            <person name="Woyke T."/>
            <person name="Bristow J."/>
            <person name="Eisen J.A."/>
            <person name="Markowitz V."/>
            <person name="Hugenholtz P."/>
            <person name="Kyrpides N.C."/>
            <person name="Klenk H.P."/>
            <person name="Mavromatis K."/>
        </authorList>
    </citation>
    <scope>NUCLEOTIDE SEQUENCE [LARGE SCALE GENOMIC DNA]</scope>
    <source>
        <strain evidence="13">ATCC 700253 / DSM 10332 / NAL</strain>
    </source>
</reference>
<keyword evidence="12" id="KW-0378">Hydrolase</keyword>
<dbReference type="PIRSF" id="PIRSF001296">
    <property type="entry name" value="K_ATPase_KdpC"/>
    <property type="match status" value="1"/>
</dbReference>
<keyword evidence="13" id="KW-1185">Reference proteome</keyword>
<evidence type="ECO:0000313" key="12">
    <source>
        <dbReference type="EMBL" id="AEW05166.1"/>
    </source>
</evidence>
<dbReference type="STRING" id="679936.Sulac_1670"/>
<evidence type="ECO:0000256" key="4">
    <source>
        <dbReference type="ARBA" id="ARBA00022692"/>
    </source>
</evidence>
<evidence type="ECO:0000256" key="5">
    <source>
        <dbReference type="ARBA" id="ARBA00022741"/>
    </source>
</evidence>
<reference evidence="13" key="1">
    <citation type="submission" date="2011-12" db="EMBL/GenBank/DDBJ databases">
        <title>The complete genome of chromosome of Sulfobacillus acidophilus DSM 10332.</title>
        <authorList>
            <person name="Lucas S."/>
            <person name="Han J."/>
            <person name="Lapidus A."/>
            <person name="Bruce D."/>
            <person name="Goodwin L."/>
            <person name="Pitluck S."/>
            <person name="Peters L."/>
            <person name="Kyrpides N."/>
            <person name="Mavromatis K."/>
            <person name="Ivanova N."/>
            <person name="Mikhailova N."/>
            <person name="Chertkov O."/>
            <person name="Saunders E."/>
            <person name="Detter J.C."/>
            <person name="Tapia R."/>
            <person name="Han C."/>
            <person name="Land M."/>
            <person name="Hauser L."/>
            <person name="Markowitz V."/>
            <person name="Cheng J.-F."/>
            <person name="Hugenholtz P."/>
            <person name="Woyke T."/>
            <person name="Wu D."/>
            <person name="Pukall R."/>
            <person name="Gehrich-Schroeter G."/>
            <person name="Schneider S."/>
            <person name="Klenk H.-P."/>
            <person name="Eisen J.A."/>
        </authorList>
    </citation>
    <scope>NUCLEOTIDE SEQUENCE [LARGE SCALE GENOMIC DNA]</scope>
    <source>
        <strain evidence="13">ATCC 700253 / DSM 10332 / NAL</strain>
    </source>
</reference>
<keyword evidence="10 11" id="KW-0472">Membrane</keyword>
<dbReference type="PATRIC" id="fig|679936.5.peg.1739"/>
<protein>
    <recommendedName>
        <fullName evidence="11">Potassium-transporting ATPase KdpC subunit</fullName>
    </recommendedName>
    <alternativeName>
        <fullName evidence="11">ATP phosphohydrolase [potassium-transporting] C chain</fullName>
    </alternativeName>
    <alternativeName>
        <fullName evidence="11">Potassium-binding and translocating subunit C</fullName>
    </alternativeName>
    <alternativeName>
        <fullName evidence="11">Potassium-translocating ATPase C chain</fullName>
    </alternativeName>
</protein>
<evidence type="ECO:0000256" key="8">
    <source>
        <dbReference type="ARBA" id="ARBA00022989"/>
    </source>
</evidence>
<evidence type="ECO:0000313" key="13">
    <source>
        <dbReference type="Proteomes" id="UP000005439"/>
    </source>
</evidence>
<evidence type="ECO:0000256" key="2">
    <source>
        <dbReference type="ARBA" id="ARBA00022475"/>
    </source>
</evidence>
<organism evidence="12 13">
    <name type="scientific">Sulfobacillus acidophilus (strain ATCC 700253 / DSM 10332 / NAL)</name>
    <dbReference type="NCBI Taxonomy" id="679936"/>
    <lineage>
        <taxon>Bacteria</taxon>
        <taxon>Bacillati</taxon>
        <taxon>Bacillota</taxon>
        <taxon>Clostridia</taxon>
        <taxon>Eubacteriales</taxon>
        <taxon>Clostridiales Family XVII. Incertae Sedis</taxon>
        <taxon>Sulfobacillus</taxon>
    </lineage>
</organism>
<evidence type="ECO:0000256" key="3">
    <source>
        <dbReference type="ARBA" id="ARBA00022538"/>
    </source>
</evidence>
<dbReference type="NCBIfam" id="NF001454">
    <property type="entry name" value="PRK00315.1"/>
    <property type="match status" value="1"/>
</dbReference>
<dbReference type="HOGENOM" id="CLU_077094_1_0_9"/>
<dbReference type="EMBL" id="CP003179">
    <property type="protein sequence ID" value="AEW05166.1"/>
    <property type="molecule type" value="Genomic_DNA"/>
</dbReference>
<dbReference type="KEGG" id="sap:Sulac_1670"/>
<comment type="subcellular location">
    <subcellularLocation>
        <location evidence="11">Cell membrane</location>
        <topology evidence="11">Single-pass membrane protein</topology>
    </subcellularLocation>
</comment>
<dbReference type="Proteomes" id="UP000005439">
    <property type="component" value="Chromosome"/>
</dbReference>
<dbReference type="InterPro" id="IPR003820">
    <property type="entry name" value="KdpC"/>
</dbReference>
<evidence type="ECO:0000256" key="9">
    <source>
        <dbReference type="ARBA" id="ARBA00023065"/>
    </source>
</evidence>
<dbReference type="AlphaFoldDB" id="G8TYY7"/>
<evidence type="ECO:0000256" key="6">
    <source>
        <dbReference type="ARBA" id="ARBA00022840"/>
    </source>
</evidence>
<comment type="similarity">
    <text evidence="11">Belongs to the KdpC family.</text>
</comment>
<keyword evidence="2 11" id="KW-1003">Cell membrane</keyword>
<evidence type="ECO:0000256" key="10">
    <source>
        <dbReference type="ARBA" id="ARBA00023136"/>
    </source>
</evidence>
<keyword evidence="8 11" id="KW-1133">Transmembrane helix</keyword>
<name>G8TYY7_SULAD</name>
<dbReference type="NCBIfam" id="TIGR00681">
    <property type="entry name" value="kdpC"/>
    <property type="match status" value="1"/>
</dbReference>
<dbReference type="PANTHER" id="PTHR30042">
    <property type="entry name" value="POTASSIUM-TRANSPORTING ATPASE C CHAIN"/>
    <property type="match status" value="1"/>
</dbReference>
<keyword evidence="3 11" id="KW-0633">Potassium transport</keyword>
<dbReference type="GO" id="GO:0016787">
    <property type="term" value="F:hydrolase activity"/>
    <property type="evidence" value="ECO:0007669"/>
    <property type="project" value="UniProtKB-KW"/>
</dbReference>
<dbReference type="PANTHER" id="PTHR30042:SF2">
    <property type="entry name" value="POTASSIUM-TRANSPORTING ATPASE KDPC SUBUNIT"/>
    <property type="match status" value="1"/>
</dbReference>
<keyword evidence="9 11" id="KW-0406">Ion transport</keyword>
<dbReference type="HAMAP" id="MF_00276">
    <property type="entry name" value="KdpC"/>
    <property type="match status" value="1"/>
</dbReference>
<keyword evidence="6 11" id="KW-0067">ATP-binding</keyword>
<evidence type="ECO:0000256" key="1">
    <source>
        <dbReference type="ARBA" id="ARBA00022448"/>
    </source>
</evidence>
<evidence type="ECO:0000256" key="11">
    <source>
        <dbReference type="HAMAP-Rule" id="MF_00276"/>
    </source>
</evidence>
<evidence type="ECO:0000256" key="7">
    <source>
        <dbReference type="ARBA" id="ARBA00022958"/>
    </source>
</evidence>
<dbReference type="GO" id="GO:0005886">
    <property type="term" value="C:plasma membrane"/>
    <property type="evidence" value="ECO:0007669"/>
    <property type="project" value="UniProtKB-SubCell"/>
</dbReference>
<keyword evidence="7 11" id="KW-0630">Potassium</keyword>